<proteinExistence type="predicted"/>
<accession>A0A1F6FMQ2</accession>
<evidence type="ECO:0008006" key="3">
    <source>
        <dbReference type="Google" id="ProtNLM"/>
    </source>
</evidence>
<sequence length="92" mass="10720">MKYYELDQEEKNILNDFDNNALQGSAGLKLAKSKYEQYAKATLNKSRNLNIRLSEKDLQKIKIKALDKGIPYQTLVTSVIHRYVNDKVRMEL</sequence>
<comment type="caution">
    <text evidence="1">The sequence shown here is derived from an EMBL/GenBank/DDBJ whole genome shotgun (WGS) entry which is preliminary data.</text>
</comment>
<dbReference type="Proteomes" id="UP000179136">
    <property type="component" value="Unassembled WGS sequence"/>
</dbReference>
<organism evidence="1 2">
    <name type="scientific">Candidatus Kuenenbacteria bacterium RIFCSPHIGHO2_02_FULL_39_13</name>
    <dbReference type="NCBI Taxonomy" id="1798561"/>
    <lineage>
        <taxon>Bacteria</taxon>
        <taxon>Candidatus Kueneniibacteriota</taxon>
    </lineage>
</organism>
<protein>
    <recommendedName>
        <fullName evidence="3">Antitoxin</fullName>
    </recommendedName>
</protein>
<evidence type="ECO:0000313" key="2">
    <source>
        <dbReference type="Proteomes" id="UP000179136"/>
    </source>
</evidence>
<dbReference type="Pfam" id="PF12441">
    <property type="entry name" value="CopG_antitoxin"/>
    <property type="match status" value="1"/>
</dbReference>
<evidence type="ECO:0000313" key="1">
    <source>
        <dbReference type="EMBL" id="OGG87134.1"/>
    </source>
</evidence>
<name>A0A1F6FMQ2_9BACT</name>
<reference evidence="1 2" key="1">
    <citation type="journal article" date="2016" name="Nat. Commun.">
        <title>Thousands of microbial genomes shed light on interconnected biogeochemical processes in an aquifer system.</title>
        <authorList>
            <person name="Anantharaman K."/>
            <person name="Brown C.T."/>
            <person name="Hug L.A."/>
            <person name="Sharon I."/>
            <person name="Castelle C.J."/>
            <person name="Probst A.J."/>
            <person name="Thomas B.C."/>
            <person name="Singh A."/>
            <person name="Wilkins M.J."/>
            <person name="Karaoz U."/>
            <person name="Brodie E.L."/>
            <person name="Williams K.H."/>
            <person name="Hubbard S.S."/>
            <person name="Banfield J.F."/>
        </authorList>
    </citation>
    <scope>NUCLEOTIDE SEQUENCE [LARGE SCALE GENOMIC DNA]</scope>
</reference>
<dbReference type="EMBL" id="MFMW01000021">
    <property type="protein sequence ID" value="OGG87134.1"/>
    <property type="molecule type" value="Genomic_DNA"/>
</dbReference>
<dbReference type="STRING" id="1798561.A3B87_00355"/>
<dbReference type="AlphaFoldDB" id="A0A1F6FMQ2"/>
<dbReference type="InterPro" id="IPR022148">
    <property type="entry name" value="CopG_antitoxin"/>
</dbReference>
<gene>
    <name evidence="1" type="ORF">A3B87_00355</name>
</gene>